<feature type="compositionally biased region" description="Polar residues" evidence="1">
    <location>
        <begin position="44"/>
        <end position="53"/>
    </location>
</feature>
<organism evidence="2 3">
    <name type="scientific">Streptomyces triticiradicis</name>
    <dbReference type="NCBI Taxonomy" id="2651189"/>
    <lineage>
        <taxon>Bacteria</taxon>
        <taxon>Bacillati</taxon>
        <taxon>Actinomycetota</taxon>
        <taxon>Actinomycetes</taxon>
        <taxon>Kitasatosporales</taxon>
        <taxon>Streptomycetaceae</taxon>
        <taxon>Streptomyces</taxon>
    </lineage>
</organism>
<evidence type="ECO:0000313" key="2">
    <source>
        <dbReference type="EMBL" id="KAB1979450.1"/>
    </source>
</evidence>
<dbReference type="EMBL" id="WBKG01000042">
    <property type="protein sequence ID" value="KAB1979450.1"/>
    <property type="molecule type" value="Genomic_DNA"/>
</dbReference>
<comment type="caution">
    <text evidence="2">The sequence shown here is derived from an EMBL/GenBank/DDBJ whole genome shotgun (WGS) entry which is preliminary data.</text>
</comment>
<reference evidence="2 3" key="1">
    <citation type="submission" date="2019-09" db="EMBL/GenBank/DDBJ databases">
        <title>Isolation and identification of active actinomycetes.</title>
        <authorList>
            <person name="Yu Z."/>
            <person name="Han C."/>
            <person name="Yu B."/>
        </authorList>
    </citation>
    <scope>NUCLEOTIDE SEQUENCE [LARGE SCALE GENOMIC DNA]</scope>
    <source>
        <strain evidence="2 3">NEAU-H2</strain>
    </source>
</reference>
<accession>A0A7J5D5C2</accession>
<evidence type="ECO:0000313" key="3">
    <source>
        <dbReference type="Proteomes" id="UP000442990"/>
    </source>
</evidence>
<protein>
    <submittedName>
        <fullName evidence="2">Uncharacterized protein</fullName>
    </submittedName>
</protein>
<dbReference type="Proteomes" id="UP000442990">
    <property type="component" value="Unassembled WGS sequence"/>
</dbReference>
<evidence type="ECO:0000256" key="1">
    <source>
        <dbReference type="SAM" id="MobiDB-lite"/>
    </source>
</evidence>
<keyword evidence="3" id="KW-1185">Reference proteome</keyword>
<dbReference type="AlphaFoldDB" id="A0A7J5D5C2"/>
<proteinExistence type="predicted"/>
<feature type="compositionally biased region" description="Basic residues" evidence="1">
    <location>
        <begin position="30"/>
        <end position="39"/>
    </location>
</feature>
<name>A0A7J5D5C2_9ACTN</name>
<sequence>MTHRARPRVHLLTGGPAWEERRATPPKPRGFTKKQKAARKPLNSAMNQLSQAVSRRDWRAARTARSAAWDEVNKLDHELTREERKKLWQYKQQIVAGEAQDRRRAETQRR</sequence>
<feature type="region of interest" description="Disordered" evidence="1">
    <location>
        <begin position="1"/>
        <end position="54"/>
    </location>
</feature>
<gene>
    <name evidence="2" type="ORF">F8144_36155</name>
</gene>